<sequence>MSNDDRYSYESYMTRLLNLLLASGPNAAVVLSEGIAATLGTDGFIFGFYYEESSEEEFDFDSSAWNDTSWDGETHAETWSIFVAPTIFTLWP</sequence>
<keyword evidence="1" id="KW-0614">Plasmid</keyword>
<dbReference type="RefSeq" id="WP_306951864.1">
    <property type="nucleotide sequence ID" value="NZ_CP132977.1"/>
</dbReference>
<organism evidence="1 2">
    <name type="scientific">Achromobacter seleniivolatilans</name>
    <dbReference type="NCBI Taxonomy" id="3047478"/>
    <lineage>
        <taxon>Bacteria</taxon>
        <taxon>Pseudomonadati</taxon>
        <taxon>Pseudomonadota</taxon>
        <taxon>Betaproteobacteria</taxon>
        <taxon>Burkholderiales</taxon>
        <taxon>Alcaligenaceae</taxon>
        <taxon>Achromobacter</taxon>
    </lineage>
</organism>
<keyword evidence="2" id="KW-1185">Reference proteome</keyword>
<accession>A0ABY9MAQ0</accession>
<name>A0ABY9MAQ0_9BURK</name>
<dbReference type="EMBL" id="CP132977">
    <property type="protein sequence ID" value="WMD23935.1"/>
    <property type="molecule type" value="Genomic_DNA"/>
</dbReference>
<gene>
    <name evidence="1" type="ORF">RAS12_30345</name>
</gene>
<evidence type="ECO:0000313" key="2">
    <source>
        <dbReference type="Proteomes" id="UP001234798"/>
    </source>
</evidence>
<evidence type="ECO:0000313" key="1">
    <source>
        <dbReference type="EMBL" id="WMD23935.1"/>
    </source>
</evidence>
<geneLocation type="plasmid" evidence="1 2">
    <name>unnamed</name>
</geneLocation>
<proteinExistence type="predicted"/>
<protein>
    <submittedName>
        <fullName evidence="1">Uncharacterized protein</fullName>
    </submittedName>
</protein>
<dbReference type="Proteomes" id="UP001234798">
    <property type="component" value="Plasmid unnamed"/>
</dbReference>
<reference evidence="1 2" key="1">
    <citation type="submission" date="2023-08" db="EMBL/GenBank/DDBJ databases">
        <title>Achromobacter seleniivolatilans sp. nov., isolated from seleniferous soil.</title>
        <authorList>
            <person name="Zhang S."/>
            <person name="Li K."/>
            <person name="Peng J."/>
            <person name="Zhao Q."/>
            <person name="Wang H."/>
            <person name="Guo Y."/>
        </authorList>
    </citation>
    <scope>NUCLEOTIDE SEQUENCE [LARGE SCALE GENOMIC DNA]</scope>
    <source>
        <strain evidence="1 2">R39</strain>
        <plasmid evidence="1 2">unnamed</plasmid>
    </source>
</reference>